<accession>A0A1I6SJ78</accession>
<dbReference type="RefSeq" id="WP_281244696.1">
    <property type="nucleotide sequence ID" value="NZ_FOZS01000002.1"/>
</dbReference>
<evidence type="ECO:0000313" key="3">
    <source>
        <dbReference type="Proteomes" id="UP000199199"/>
    </source>
</evidence>
<proteinExistence type="predicted"/>
<sequence>MSTLPDLLLATEPVLPAWTGWGVLIVSLLLTVGWLSALYR</sequence>
<dbReference type="Proteomes" id="UP000199199">
    <property type="component" value="Unassembled WGS sequence"/>
</dbReference>
<dbReference type="AlphaFoldDB" id="A0A1I6SJ78"/>
<keyword evidence="1" id="KW-0472">Membrane</keyword>
<dbReference type="EMBL" id="FOZS01000002">
    <property type="protein sequence ID" value="SFS76900.1"/>
    <property type="molecule type" value="Genomic_DNA"/>
</dbReference>
<reference evidence="3" key="1">
    <citation type="submission" date="2016-10" db="EMBL/GenBank/DDBJ databases">
        <authorList>
            <person name="Varghese N."/>
            <person name="Submissions S."/>
        </authorList>
    </citation>
    <scope>NUCLEOTIDE SEQUENCE [LARGE SCALE GENOMIC DNA]</scope>
    <source>
        <strain evidence="3">DSM 22427</strain>
    </source>
</reference>
<evidence type="ECO:0000256" key="1">
    <source>
        <dbReference type="SAM" id="Phobius"/>
    </source>
</evidence>
<keyword evidence="3" id="KW-1185">Reference proteome</keyword>
<protein>
    <submittedName>
        <fullName evidence="2">Uncharacterized protein</fullName>
    </submittedName>
</protein>
<keyword evidence="1" id="KW-1133">Transmembrane helix</keyword>
<keyword evidence="1" id="KW-0812">Transmembrane</keyword>
<name>A0A1I6SJ78_9EURY</name>
<gene>
    <name evidence="2" type="ORF">SAMN04488556_2711</name>
</gene>
<organism evidence="2 3">
    <name type="scientific">Halostagnicola kamekurae</name>
    <dbReference type="NCBI Taxonomy" id="619731"/>
    <lineage>
        <taxon>Archaea</taxon>
        <taxon>Methanobacteriati</taxon>
        <taxon>Methanobacteriota</taxon>
        <taxon>Stenosarchaea group</taxon>
        <taxon>Halobacteria</taxon>
        <taxon>Halobacteriales</taxon>
        <taxon>Natrialbaceae</taxon>
        <taxon>Halostagnicola</taxon>
    </lineage>
</organism>
<feature type="transmembrane region" description="Helical" evidence="1">
    <location>
        <begin position="20"/>
        <end position="39"/>
    </location>
</feature>
<evidence type="ECO:0000313" key="2">
    <source>
        <dbReference type="EMBL" id="SFS76900.1"/>
    </source>
</evidence>